<keyword evidence="2" id="KW-1185">Reference proteome</keyword>
<protein>
    <submittedName>
        <fullName evidence="1">Uncharacterized protein</fullName>
    </submittedName>
</protein>
<evidence type="ECO:0000313" key="1">
    <source>
        <dbReference type="EMBL" id="THC87166.1"/>
    </source>
</evidence>
<reference evidence="1 2" key="1">
    <citation type="submission" date="2019-03" db="EMBL/GenBank/DDBJ databases">
        <title>The genome sequence of a newly discovered highly antifungal drug resistant Aspergillus species, Aspergillus tanneri NIH 1004.</title>
        <authorList>
            <person name="Mounaud S."/>
            <person name="Singh I."/>
            <person name="Joardar V."/>
            <person name="Pakala S."/>
            <person name="Pakala S."/>
            <person name="Venepally P."/>
            <person name="Hoover J."/>
            <person name="Nierman W."/>
            <person name="Chung J."/>
            <person name="Losada L."/>
        </authorList>
    </citation>
    <scope>NUCLEOTIDE SEQUENCE [LARGE SCALE GENOMIC DNA]</scope>
    <source>
        <strain evidence="1 2">NIH1004</strain>
    </source>
</reference>
<sequence length="37" mass="4200">MTKKAISQLKLLDSVMKESQRMRPPLLEGQQQWAAAS</sequence>
<name>A0A4S3IXT0_9EURO</name>
<comment type="caution">
    <text evidence="1">The sequence shown here is derived from an EMBL/GenBank/DDBJ whole genome shotgun (WGS) entry which is preliminary data.</text>
</comment>
<dbReference type="EMBL" id="SOSA01001420">
    <property type="protein sequence ID" value="THC87166.1"/>
    <property type="molecule type" value="Genomic_DNA"/>
</dbReference>
<dbReference type="Proteomes" id="UP000308092">
    <property type="component" value="Unassembled WGS sequence"/>
</dbReference>
<evidence type="ECO:0000313" key="2">
    <source>
        <dbReference type="Proteomes" id="UP000308092"/>
    </source>
</evidence>
<organism evidence="1 2">
    <name type="scientific">Aspergillus tanneri</name>
    <dbReference type="NCBI Taxonomy" id="1220188"/>
    <lineage>
        <taxon>Eukaryota</taxon>
        <taxon>Fungi</taxon>
        <taxon>Dikarya</taxon>
        <taxon>Ascomycota</taxon>
        <taxon>Pezizomycotina</taxon>
        <taxon>Eurotiomycetes</taxon>
        <taxon>Eurotiomycetidae</taxon>
        <taxon>Eurotiales</taxon>
        <taxon>Aspergillaceae</taxon>
        <taxon>Aspergillus</taxon>
        <taxon>Aspergillus subgen. Circumdati</taxon>
    </lineage>
</organism>
<dbReference type="VEuPathDB" id="FungiDB:EYZ11_013388"/>
<dbReference type="AlphaFoldDB" id="A0A4S3IXT0"/>
<accession>A0A4S3IXT0</accession>
<proteinExistence type="predicted"/>
<gene>
    <name evidence="1" type="ORF">EYZ11_013388</name>
</gene>